<dbReference type="InterPro" id="IPR052925">
    <property type="entry name" value="Phage_Integrase-like_Recomb"/>
</dbReference>
<dbReference type="GO" id="GO:0015074">
    <property type="term" value="P:DNA integration"/>
    <property type="evidence" value="ECO:0007669"/>
    <property type="project" value="InterPro"/>
</dbReference>
<evidence type="ECO:0000313" key="2">
    <source>
        <dbReference type="Proteomes" id="UP000515135"/>
    </source>
</evidence>
<accession>A0A6P4XSX3</accession>
<dbReference type="GeneID" id="109466476"/>
<dbReference type="AlphaFoldDB" id="A0A6P4XSX3"/>
<reference evidence="3" key="1">
    <citation type="submission" date="2025-08" db="UniProtKB">
        <authorList>
            <consortium name="RefSeq"/>
        </authorList>
    </citation>
    <scope>IDENTIFICATION</scope>
    <source>
        <tissue evidence="3">Gonad</tissue>
    </source>
</reference>
<name>A0A6P4XSX3_BRABE</name>
<dbReference type="GO" id="GO:0003677">
    <property type="term" value="F:DNA binding"/>
    <property type="evidence" value="ECO:0007669"/>
    <property type="project" value="InterPro"/>
</dbReference>
<protein>
    <submittedName>
        <fullName evidence="3">Uncharacterized protein LOC109466476</fullName>
    </submittedName>
</protein>
<dbReference type="OrthoDB" id="10039881at2759"/>
<dbReference type="RefSeq" id="XP_019619755.1">
    <property type="nucleotide sequence ID" value="XM_019764196.1"/>
</dbReference>
<dbReference type="PANTHER" id="PTHR34605">
    <property type="entry name" value="PHAGE_INTEGRASE DOMAIN-CONTAINING PROTEIN"/>
    <property type="match status" value="1"/>
</dbReference>
<dbReference type="InterPro" id="IPR011010">
    <property type="entry name" value="DNA_brk_join_enz"/>
</dbReference>
<dbReference type="InterPro" id="IPR013762">
    <property type="entry name" value="Integrase-like_cat_sf"/>
</dbReference>
<sequence>FSGFLRWDDLSQLHADDVCFCDGYVALFLEKRKNDQFREGHWICIAQTHNNTCPVSLLRRFLRTSKSSGHVKLFRRIANFRDNLSLRCEPISYTRAREKVLLLLSSIGLDSSKYGLHSLRAGGASAATAMGIPDRLIAHHGGWRSVQAREGYILESESSVLSVSRSLGL</sequence>
<dbReference type="KEGG" id="bbel:109466476"/>
<dbReference type="PANTHER" id="PTHR34605:SF6">
    <property type="entry name" value="TYR RECOMBINASE DOMAIN-CONTAINING PROTEIN"/>
    <property type="match status" value="1"/>
</dbReference>
<gene>
    <name evidence="3" type="primary">LOC109466476</name>
</gene>
<dbReference type="Gene3D" id="1.10.443.10">
    <property type="entry name" value="Intergrase catalytic core"/>
    <property type="match status" value="1"/>
</dbReference>
<dbReference type="Proteomes" id="UP000515135">
    <property type="component" value="Unplaced"/>
</dbReference>
<dbReference type="SUPFAM" id="SSF56349">
    <property type="entry name" value="DNA breaking-rejoining enzymes"/>
    <property type="match status" value="1"/>
</dbReference>
<feature type="non-terminal residue" evidence="3">
    <location>
        <position position="1"/>
    </location>
</feature>
<evidence type="ECO:0000313" key="3">
    <source>
        <dbReference type="RefSeq" id="XP_019619755.1"/>
    </source>
</evidence>
<proteinExistence type="predicted"/>
<evidence type="ECO:0000256" key="1">
    <source>
        <dbReference type="ARBA" id="ARBA00023172"/>
    </source>
</evidence>
<organism evidence="2 3">
    <name type="scientific">Branchiostoma belcheri</name>
    <name type="common">Amphioxus</name>
    <dbReference type="NCBI Taxonomy" id="7741"/>
    <lineage>
        <taxon>Eukaryota</taxon>
        <taxon>Metazoa</taxon>
        <taxon>Chordata</taxon>
        <taxon>Cephalochordata</taxon>
        <taxon>Leptocardii</taxon>
        <taxon>Amphioxiformes</taxon>
        <taxon>Branchiostomatidae</taxon>
        <taxon>Branchiostoma</taxon>
    </lineage>
</organism>
<keyword evidence="1" id="KW-0233">DNA recombination</keyword>
<keyword evidence="2" id="KW-1185">Reference proteome</keyword>
<dbReference type="GO" id="GO:0006310">
    <property type="term" value="P:DNA recombination"/>
    <property type="evidence" value="ECO:0007669"/>
    <property type="project" value="UniProtKB-KW"/>
</dbReference>